<name>A0A1X2I1A0_9FUNG</name>
<protein>
    <recommendedName>
        <fullName evidence="4">F-box domain-containing protein</fullName>
    </recommendedName>
</protein>
<evidence type="ECO:0008006" key="4">
    <source>
        <dbReference type="Google" id="ProtNLM"/>
    </source>
</evidence>
<proteinExistence type="predicted"/>
<dbReference type="AlphaFoldDB" id="A0A1X2I1A0"/>
<feature type="compositionally biased region" description="Basic residues" evidence="1">
    <location>
        <begin position="1"/>
        <end position="10"/>
    </location>
</feature>
<dbReference type="InterPro" id="IPR006553">
    <property type="entry name" value="Leu-rich_rpt_Cys-con_subtyp"/>
</dbReference>
<dbReference type="InterPro" id="IPR001611">
    <property type="entry name" value="Leu-rich_rpt"/>
</dbReference>
<reference evidence="2 3" key="1">
    <citation type="submission" date="2016-07" db="EMBL/GenBank/DDBJ databases">
        <title>Pervasive Adenine N6-methylation of Active Genes in Fungi.</title>
        <authorList>
            <consortium name="DOE Joint Genome Institute"/>
            <person name="Mondo S.J."/>
            <person name="Dannebaum R.O."/>
            <person name="Kuo R.C."/>
            <person name="Labutti K."/>
            <person name="Haridas S."/>
            <person name="Kuo A."/>
            <person name="Salamov A."/>
            <person name="Ahrendt S.R."/>
            <person name="Lipzen A."/>
            <person name="Sullivan W."/>
            <person name="Andreopoulos W.B."/>
            <person name="Clum A."/>
            <person name="Lindquist E."/>
            <person name="Daum C."/>
            <person name="Ramamoorthy G.K."/>
            <person name="Gryganskyi A."/>
            <person name="Culley D."/>
            <person name="Magnuson J.K."/>
            <person name="James T.Y."/>
            <person name="O'Malley M.A."/>
            <person name="Stajich J.E."/>
            <person name="Spatafora J.W."/>
            <person name="Visel A."/>
            <person name="Grigoriev I.V."/>
        </authorList>
    </citation>
    <scope>NUCLEOTIDE SEQUENCE [LARGE SCALE GENOMIC DNA]</scope>
    <source>
        <strain evidence="2 3">NRRL 1336</strain>
    </source>
</reference>
<dbReference type="EMBL" id="MCGE01000036">
    <property type="protein sequence ID" value="ORZ07200.1"/>
    <property type="molecule type" value="Genomic_DNA"/>
</dbReference>
<dbReference type="Pfam" id="PF13516">
    <property type="entry name" value="LRR_6"/>
    <property type="match status" value="2"/>
</dbReference>
<sequence length="482" mass="54462">MTSSSKKRRTNNGVGEPGPSRSNRNSQKLDTPQNGERAHGKKPASFIKPEVVSMNGDNDERQENNTDDNISLRDYVRQLLDMEASTVKLTDNGSILVRPQPHLMPSGLALLLVQHIHGRRALFNFALINKQCYAAANPFLWKSLKIQSRPALEHLLLLLPHSRQSLGLYIHELDISQVTCSNDDFCLLLRHIYFLKKLKMTNMTWGPLANTPMTTTTTTTNMSSRRFSIRCRKLTSLTLTGCDISQPIIQSIACRCLKLEKLTLRDCPNVSSDTFQAFMDCPVKRLRITSTSVNVPEKADLALILTQFHLLKRLAIDFRDHGFVRHLMITPPPSTTEAAAETSTIINTTTTTAMDKPPPVPWPQLTHLMVGNCHHIGDQTLKTFVKSHPRLRTLCLTGFSQFGNPSMYTIGSHLPRLTYFSVMNNHRITDSGARCLVIRSDRLVYAEFIDCDQLLKRVNALPNYFHHDQHKVTFGEKKAVRL</sequence>
<evidence type="ECO:0000313" key="3">
    <source>
        <dbReference type="Proteomes" id="UP000193560"/>
    </source>
</evidence>
<dbReference type="Gene3D" id="3.80.10.10">
    <property type="entry name" value="Ribonuclease Inhibitor"/>
    <property type="match status" value="1"/>
</dbReference>
<comment type="caution">
    <text evidence="2">The sequence shown here is derived from an EMBL/GenBank/DDBJ whole genome shotgun (WGS) entry which is preliminary data.</text>
</comment>
<feature type="compositionally biased region" description="Basic and acidic residues" evidence="1">
    <location>
        <begin position="58"/>
        <end position="70"/>
    </location>
</feature>
<dbReference type="PANTHER" id="PTHR13318">
    <property type="entry name" value="PARTNER OF PAIRED, ISOFORM B-RELATED"/>
    <property type="match status" value="1"/>
</dbReference>
<dbReference type="SMART" id="SM00367">
    <property type="entry name" value="LRR_CC"/>
    <property type="match status" value="5"/>
</dbReference>
<dbReference type="SUPFAM" id="SSF52047">
    <property type="entry name" value="RNI-like"/>
    <property type="match status" value="1"/>
</dbReference>
<feature type="region of interest" description="Disordered" evidence="1">
    <location>
        <begin position="1"/>
        <end position="70"/>
    </location>
</feature>
<feature type="compositionally biased region" description="Polar residues" evidence="1">
    <location>
        <begin position="20"/>
        <end position="34"/>
    </location>
</feature>
<accession>A0A1X2I1A0</accession>
<dbReference type="GO" id="GO:0031146">
    <property type="term" value="P:SCF-dependent proteasomal ubiquitin-dependent protein catabolic process"/>
    <property type="evidence" value="ECO:0007669"/>
    <property type="project" value="TreeGrafter"/>
</dbReference>
<evidence type="ECO:0000256" key="1">
    <source>
        <dbReference type="SAM" id="MobiDB-lite"/>
    </source>
</evidence>
<keyword evidence="3" id="KW-1185">Reference proteome</keyword>
<dbReference type="GO" id="GO:0019005">
    <property type="term" value="C:SCF ubiquitin ligase complex"/>
    <property type="evidence" value="ECO:0007669"/>
    <property type="project" value="TreeGrafter"/>
</dbReference>
<organism evidence="2 3">
    <name type="scientific">Absidia repens</name>
    <dbReference type="NCBI Taxonomy" id="90262"/>
    <lineage>
        <taxon>Eukaryota</taxon>
        <taxon>Fungi</taxon>
        <taxon>Fungi incertae sedis</taxon>
        <taxon>Mucoromycota</taxon>
        <taxon>Mucoromycotina</taxon>
        <taxon>Mucoromycetes</taxon>
        <taxon>Mucorales</taxon>
        <taxon>Cunninghamellaceae</taxon>
        <taxon>Absidia</taxon>
    </lineage>
</organism>
<dbReference type="STRING" id="90262.A0A1X2I1A0"/>
<dbReference type="InterPro" id="IPR032675">
    <property type="entry name" value="LRR_dom_sf"/>
</dbReference>
<dbReference type="Proteomes" id="UP000193560">
    <property type="component" value="Unassembled WGS sequence"/>
</dbReference>
<evidence type="ECO:0000313" key="2">
    <source>
        <dbReference type="EMBL" id="ORZ07200.1"/>
    </source>
</evidence>
<gene>
    <name evidence="2" type="ORF">BCR42DRAFT_472464</name>
</gene>